<dbReference type="Pfam" id="PF00156">
    <property type="entry name" value="Pribosyltran"/>
    <property type="match status" value="1"/>
</dbReference>
<evidence type="ECO:0000259" key="3">
    <source>
        <dbReference type="Pfam" id="PF18912"/>
    </source>
</evidence>
<comment type="caution">
    <text evidence="4">The sequence shown here is derived from an EMBL/GenBank/DDBJ whole genome shotgun (WGS) entry which is preliminary data.</text>
</comment>
<sequence>MNSLLRNILNVFYPRCCPVCQKILKDQNRLICPECEKKLKPIGQPRCYLCGKPVEKGEYCADCLRHPHIFDQGRGIFVYDDRMRKSVLRYKYSGCREYGEFYARAMYLYGSRDVRDWNPDLIVPVPVHRTKLRMRGFNQAAFLAEKLGDYTGIPVRQELVLKIRKTKSQKKLTAVQRRKNLEEAFLVNGEVNGKRILVVDDVYTTGSTVDAMASCLKKKGASAVYFLTVCIGRI</sequence>
<evidence type="ECO:0000313" key="4">
    <source>
        <dbReference type="EMBL" id="MBC5778572.1"/>
    </source>
</evidence>
<dbReference type="SUPFAM" id="SSF53271">
    <property type="entry name" value="PRTase-like"/>
    <property type="match status" value="1"/>
</dbReference>
<dbReference type="PANTHER" id="PTHR47505">
    <property type="entry name" value="DNA UTILIZATION PROTEIN YHGH"/>
    <property type="match status" value="1"/>
</dbReference>
<dbReference type="Pfam" id="PF18912">
    <property type="entry name" value="DZR_2"/>
    <property type="match status" value="1"/>
</dbReference>
<feature type="domain" description="Double zinc ribbon" evidence="3">
    <location>
        <begin position="8"/>
        <end position="64"/>
    </location>
</feature>
<dbReference type="PANTHER" id="PTHR47505:SF1">
    <property type="entry name" value="DNA UTILIZATION PROTEIN YHGH"/>
    <property type="match status" value="1"/>
</dbReference>
<dbReference type="CDD" id="cd06223">
    <property type="entry name" value="PRTases_typeI"/>
    <property type="match status" value="1"/>
</dbReference>
<dbReference type="EMBL" id="JACOQG010000002">
    <property type="protein sequence ID" value="MBC5778572.1"/>
    <property type="molecule type" value="Genomic_DNA"/>
</dbReference>
<name>A0ABR7IF05_9FIRM</name>
<dbReference type="RefSeq" id="WP_019160724.1">
    <property type="nucleotide sequence ID" value="NZ_JACOQG010000002.1"/>
</dbReference>
<protein>
    <submittedName>
        <fullName evidence="4">ComF family protein</fullName>
    </submittedName>
</protein>
<dbReference type="InterPro" id="IPR000836">
    <property type="entry name" value="PRTase_dom"/>
</dbReference>
<keyword evidence="5" id="KW-1185">Reference proteome</keyword>
<dbReference type="InterPro" id="IPR044005">
    <property type="entry name" value="DZR_2"/>
</dbReference>
<accession>A0ABR7IF05</accession>
<gene>
    <name evidence="4" type="ORF">H8Z82_02635</name>
</gene>
<evidence type="ECO:0000256" key="1">
    <source>
        <dbReference type="ARBA" id="ARBA00008007"/>
    </source>
</evidence>
<evidence type="ECO:0000313" key="5">
    <source>
        <dbReference type="Proteomes" id="UP000649826"/>
    </source>
</evidence>
<feature type="domain" description="Phosphoribosyltransferase" evidence="2">
    <location>
        <begin position="134"/>
        <end position="230"/>
    </location>
</feature>
<dbReference type="InterPro" id="IPR051910">
    <property type="entry name" value="ComF/GntX_DNA_util-trans"/>
</dbReference>
<dbReference type="Proteomes" id="UP000649826">
    <property type="component" value="Unassembled WGS sequence"/>
</dbReference>
<proteinExistence type="inferred from homology"/>
<dbReference type="InterPro" id="IPR029057">
    <property type="entry name" value="PRTase-like"/>
</dbReference>
<evidence type="ECO:0000259" key="2">
    <source>
        <dbReference type="Pfam" id="PF00156"/>
    </source>
</evidence>
<reference evidence="4 5" key="1">
    <citation type="submission" date="2020-08" db="EMBL/GenBank/DDBJ databases">
        <title>Genome public.</title>
        <authorList>
            <person name="Liu C."/>
            <person name="Sun Q."/>
        </authorList>
    </citation>
    <scope>NUCLEOTIDE SEQUENCE [LARGE SCALE GENOMIC DNA]</scope>
    <source>
        <strain evidence="4 5">M29</strain>
    </source>
</reference>
<organism evidence="4 5">
    <name type="scientific">Blautia difficilis</name>
    <dbReference type="NCBI Taxonomy" id="2763027"/>
    <lineage>
        <taxon>Bacteria</taxon>
        <taxon>Bacillati</taxon>
        <taxon>Bacillota</taxon>
        <taxon>Clostridia</taxon>
        <taxon>Lachnospirales</taxon>
        <taxon>Lachnospiraceae</taxon>
        <taxon>Blautia</taxon>
    </lineage>
</organism>
<dbReference type="Gene3D" id="3.40.50.2020">
    <property type="match status" value="1"/>
</dbReference>
<comment type="similarity">
    <text evidence="1">Belongs to the ComF/GntX family.</text>
</comment>